<evidence type="ECO:0000256" key="3">
    <source>
        <dbReference type="ARBA" id="ARBA00022691"/>
    </source>
</evidence>
<dbReference type="GO" id="GO:0046872">
    <property type="term" value="F:metal ion binding"/>
    <property type="evidence" value="ECO:0007669"/>
    <property type="project" value="UniProtKB-KW"/>
</dbReference>
<evidence type="ECO:0000313" key="7">
    <source>
        <dbReference type="EMBL" id="GAJ06040.1"/>
    </source>
</evidence>
<dbReference type="Gene3D" id="3.20.20.70">
    <property type="entry name" value="Aldolase class I"/>
    <property type="match status" value="1"/>
</dbReference>
<name>X1VG70_9ZZZZ</name>
<evidence type="ECO:0000256" key="5">
    <source>
        <dbReference type="ARBA" id="ARBA00023004"/>
    </source>
</evidence>
<dbReference type="GO" id="GO:0051539">
    <property type="term" value="F:4 iron, 4 sulfur cluster binding"/>
    <property type="evidence" value="ECO:0007669"/>
    <property type="project" value="UniProtKB-KW"/>
</dbReference>
<dbReference type="EMBL" id="BARW01026491">
    <property type="protein sequence ID" value="GAJ06040.1"/>
    <property type="molecule type" value="Genomic_DNA"/>
</dbReference>
<comment type="caution">
    <text evidence="7">The sequence shown here is derived from an EMBL/GenBank/DDBJ whole genome shotgun (WGS) entry which is preliminary data.</text>
</comment>
<gene>
    <name evidence="7" type="ORF">S12H4_43196</name>
</gene>
<dbReference type="InterPro" id="IPR013785">
    <property type="entry name" value="Aldolase_TIM"/>
</dbReference>
<reference evidence="7" key="1">
    <citation type="journal article" date="2014" name="Front. Microbiol.">
        <title>High frequency of phylogenetically diverse reductive dehalogenase-homologous genes in deep subseafloor sedimentary metagenomes.</title>
        <authorList>
            <person name="Kawai M."/>
            <person name="Futagami T."/>
            <person name="Toyoda A."/>
            <person name="Takaki Y."/>
            <person name="Nishi S."/>
            <person name="Hori S."/>
            <person name="Arai W."/>
            <person name="Tsubouchi T."/>
            <person name="Morono Y."/>
            <person name="Uchiyama I."/>
            <person name="Ito T."/>
            <person name="Fujiyama A."/>
            <person name="Inagaki F."/>
            <person name="Takami H."/>
        </authorList>
    </citation>
    <scope>NUCLEOTIDE SEQUENCE</scope>
    <source>
        <strain evidence="7">Expedition CK06-06</strain>
    </source>
</reference>
<keyword evidence="6" id="KW-0411">Iron-sulfur</keyword>
<organism evidence="7">
    <name type="scientific">marine sediment metagenome</name>
    <dbReference type="NCBI Taxonomy" id="412755"/>
    <lineage>
        <taxon>unclassified sequences</taxon>
        <taxon>metagenomes</taxon>
        <taxon>ecological metagenomes</taxon>
    </lineage>
</organism>
<keyword evidence="4" id="KW-0479">Metal-binding</keyword>
<dbReference type="SUPFAM" id="SSF102114">
    <property type="entry name" value="Radical SAM enzymes"/>
    <property type="match status" value="1"/>
</dbReference>
<evidence type="ECO:0000256" key="1">
    <source>
        <dbReference type="ARBA" id="ARBA00001966"/>
    </source>
</evidence>
<evidence type="ECO:0000256" key="6">
    <source>
        <dbReference type="ARBA" id="ARBA00023014"/>
    </source>
</evidence>
<dbReference type="PANTHER" id="PTHR30352:SF5">
    <property type="entry name" value="PYRUVATE FORMATE-LYASE 1-ACTIVATING ENZYME"/>
    <property type="match status" value="1"/>
</dbReference>
<comment type="cofactor">
    <cofactor evidence="1">
        <name>[4Fe-4S] cluster</name>
        <dbReference type="ChEBI" id="CHEBI:49883"/>
    </cofactor>
</comment>
<evidence type="ECO:0000256" key="4">
    <source>
        <dbReference type="ARBA" id="ARBA00022723"/>
    </source>
</evidence>
<protein>
    <recommendedName>
        <fullName evidence="8">Radical SAM core domain-containing protein</fullName>
    </recommendedName>
</protein>
<keyword evidence="3" id="KW-0949">S-adenosyl-L-methionine</keyword>
<proteinExistence type="predicted"/>
<dbReference type="AlphaFoldDB" id="X1VG70"/>
<dbReference type="InterPro" id="IPR034457">
    <property type="entry name" value="Organic_radical-activating"/>
</dbReference>
<evidence type="ECO:0008006" key="8">
    <source>
        <dbReference type="Google" id="ProtNLM"/>
    </source>
</evidence>
<evidence type="ECO:0000256" key="2">
    <source>
        <dbReference type="ARBA" id="ARBA00022485"/>
    </source>
</evidence>
<dbReference type="InterPro" id="IPR058240">
    <property type="entry name" value="rSAM_sf"/>
</dbReference>
<dbReference type="PANTHER" id="PTHR30352">
    <property type="entry name" value="PYRUVATE FORMATE-LYASE-ACTIVATING ENZYME"/>
    <property type="match status" value="1"/>
</dbReference>
<sequence>MKKLGIWVEVTTLIIPGINDSKSELQEIAKFLVAIDKGIPWHISAYYTQYKSDIPPTSVEQIRIAIDIGKSAGLKYVYGGNIPGSSYENTYCPKCNSILIERFGFSVSNNKVEHNSCLNCGQKIDGIFQED</sequence>
<accession>X1VG70</accession>
<keyword evidence="2" id="KW-0004">4Fe-4S</keyword>
<keyword evidence="5" id="KW-0408">Iron</keyword>